<protein>
    <recommendedName>
        <fullName evidence="9">DDE Tnp4 domain-containing protein</fullName>
    </recommendedName>
</protein>
<dbReference type="Proteomes" id="UP001295794">
    <property type="component" value="Unassembled WGS sequence"/>
</dbReference>
<keyword evidence="5" id="KW-0479">Metal-binding</keyword>
<feature type="region of interest" description="Disordered" evidence="8">
    <location>
        <begin position="77"/>
        <end position="114"/>
    </location>
</feature>
<dbReference type="GO" id="GO:0046872">
    <property type="term" value="F:metal ion binding"/>
    <property type="evidence" value="ECO:0007669"/>
    <property type="project" value="UniProtKB-KW"/>
</dbReference>
<dbReference type="PANTHER" id="PTHR22930:SF85">
    <property type="entry name" value="GH03217P-RELATED"/>
    <property type="match status" value="1"/>
</dbReference>
<dbReference type="GO" id="GO:0005634">
    <property type="term" value="C:nucleus"/>
    <property type="evidence" value="ECO:0007669"/>
    <property type="project" value="UniProtKB-SubCell"/>
</dbReference>
<dbReference type="EMBL" id="CAVNYO010000128">
    <property type="protein sequence ID" value="CAK5267593.1"/>
    <property type="molecule type" value="Genomic_DNA"/>
</dbReference>
<organism evidence="10 11">
    <name type="scientific">Mycena citricolor</name>
    <dbReference type="NCBI Taxonomy" id="2018698"/>
    <lineage>
        <taxon>Eukaryota</taxon>
        <taxon>Fungi</taxon>
        <taxon>Dikarya</taxon>
        <taxon>Basidiomycota</taxon>
        <taxon>Agaricomycotina</taxon>
        <taxon>Agaricomycetes</taxon>
        <taxon>Agaricomycetidae</taxon>
        <taxon>Agaricales</taxon>
        <taxon>Marasmiineae</taxon>
        <taxon>Mycenaceae</taxon>
        <taxon>Mycena</taxon>
    </lineage>
</organism>
<name>A0AAD2Q244_9AGAR</name>
<keyword evidence="7" id="KW-0539">Nucleus</keyword>
<comment type="caution">
    <text evidence="10">The sequence shown here is derived from an EMBL/GenBank/DDBJ whole genome shotgun (WGS) entry which is preliminary data.</text>
</comment>
<keyword evidence="6" id="KW-0378">Hydrolase</keyword>
<proteinExistence type="inferred from homology"/>
<feature type="compositionally biased region" description="Low complexity" evidence="8">
    <location>
        <begin position="85"/>
        <end position="99"/>
    </location>
</feature>
<evidence type="ECO:0000256" key="3">
    <source>
        <dbReference type="ARBA" id="ARBA00006958"/>
    </source>
</evidence>
<dbReference type="Pfam" id="PF13359">
    <property type="entry name" value="DDE_Tnp_4"/>
    <property type="match status" value="1"/>
</dbReference>
<evidence type="ECO:0000256" key="2">
    <source>
        <dbReference type="ARBA" id="ARBA00004123"/>
    </source>
</evidence>
<evidence type="ECO:0000256" key="8">
    <source>
        <dbReference type="SAM" id="MobiDB-lite"/>
    </source>
</evidence>
<dbReference type="AlphaFoldDB" id="A0AAD2Q244"/>
<dbReference type="GO" id="GO:0004518">
    <property type="term" value="F:nuclease activity"/>
    <property type="evidence" value="ECO:0007669"/>
    <property type="project" value="UniProtKB-KW"/>
</dbReference>
<keyword evidence="4" id="KW-0540">Nuclease</keyword>
<sequence length="518" mass="59247">FDAEVASSHASISRGSPITGDRSKVSLRKRLIDGAYAYARRLQAWRKRERDRRERREEEVVLGKVGDEHWQELVEDVGRPGSPMDISDVSDVSSISSVSASTGPEDAADSEDEETRRYLGRYAAIRERIQQLESVRTLKPRTKVPKRSQLSLVLVLYRKDDPVRFRRNLRVAPNTFDGIVRQIENNPVFGGEEETGKRQLPVDRQLAIALFRFGHYGNSASVESIAQWAGVSAGMVVNATRRVIIALLDLHDTVIRWPNAEMKEDAKDWVEEQSCAAWRDGWLLVDGTLVPLAEKPAYHREAYFDRKSNYSFNVQLITLPNLRIIDYVIGHTGSTHDSTAFAESRTCKDHAQLIGPNEWIWGDSAYPSESWCVTPFKKPANGLAENKTFNYWVSHVRIRSEHAVGFLKGRFQSLRRLRQQIKNETDHLRALEWIRACLVLHTLIHNIESEEGTLDQEWEEELIRDGAEDDGHDEDDEDPAPARRNRRGRESSGQRKRRKVKEALFASGVTRRRNHHVS</sequence>
<gene>
    <name evidence="10" type="ORF">MYCIT1_LOCUS10245</name>
</gene>
<evidence type="ECO:0000256" key="1">
    <source>
        <dbReference type="ARBA" id="ARBA00001968"/>
    </source>
</evidence>
<feature type="region of interest" description="Disordered" evidence="8">
    <location>
        <begin position="1"/>
        <end position="23"/>
    </location>
</feature>
<comment type="cofactor">
    <cofactor evidence="1">
        <name>a divalent metal cation</name>
        <dbReference type="ChEBI" id="CHEBI:60240"/>
    </cofactor>
</comment>
<evidence type="ECO:0000313" key="11">
    <source>
        <dbReference type="Proteomes" id="UP001295794"/>
    </source>
</evidence>
<feature type="region of interest" description="Disordered" evidence="8">
    <location>
        <begin position="464"/>
        <end position="518"/>
    </location>
</feature>
<feature type="domain" description="DDE Tnp4" evidence="9">
    <location>
        <begin position="285"/>
        <end position="441"/>
    </location>
</feature>
<evidence type="ECO:0000259" key="9">
    <source>
        <dbReference type="Pfam" id="PF13359"/>
    </source>
</evidence>
<keyword evidence="11" id="KW-1185">Reference proteome</keyword>
<dbReference type="InterPro" id="IPR027806">
    <property type="entry name" value="HARBI1_dom"/>
</dbReference>
<evidence type="ECO:0000313" key="10">
    <source>
        <dbReference type="EMBL" id="CAK5267593.1"/>
    </source>
</evidence>
<comment type="similarity">
    <text evidence="3">Belongs to the HARBI1 family.</text>
</comment>
<dbReference type="PANTHER" id="PTHR22930">
    <property type="match status" value="1"/>
</dbReference>
<dbReference type="GO" id="GO:0016787">
    <property type="term" value="F:hydrolase activity"/>
    <property type="evidence" value="ECO:0007669"/>
    <property type="project" value="UniProtKB-KW"/>
</dbReference>
<accession>A0AAD2Q244</accession>
<dbReference type="InterPro" id="IPR045249">
    <property type="entry name" value="HARBI1-like"/>
</dbReference>
<feature type="non-terminal residue" evidence="10">
    <location>
        <position position="1"/>
    </location>
</feature>
<evidence type="ECO:0000256" key="5">
    <source>
        <dbReference type="ARBA" id="ARBA00022723"/>
    </source>
</evidence>
<evidence type="ECO:0000256" key="4">
    <source>
        <dbReference type="ARBA" id="ARBA00022722"/>
    </source>
</evidence>
<comment type="subcellular location">
    <subcellularLocation>
        <location evidence="2">Nucleus</location>
    </subcellularLocation>
</comment>
<feature type="compositionally biased region" description="Acidic residues" evidence="8">
    <location>
        <begin position="467"/>
        <end position="479"/>
    </location>
</feature>
<evidence type="ECO:0000256" key="7">
    <source>
        <dbReference type="ARBA" id="ARBA00023242"/>
    </source>
</evidence>
<reference evidence="10" key="1">
    <citation type="submission" date="2023-11" db="EMBL/GenBank/DDBJ databases">
        <authorList>
            <person name="De Vega J J."/>
            <person name="De Vega J J."/>
        </authorList>
    </citation>
    <scope>NUCLEOTIDE SEQUENCE</scope>
</reference>
<evidence type="ECO:0000256" key="6">
    <source>
        <dbReference type="ARBA" id="ARBA00022801"/>
    </source>
</evidence>